<evidence type="ECO:0000256" key="3">
    <source>
        <dbReference type="ARBA" id="ARBA00022679"/>
    </source>
</evidence>
<name>A0AAE0TYI1_9PEZI</name>
<dbReference type="SMART" id="SM00119">
    <property type="entry name" value="HECTc"/>
    <property type="match status" value="1"/>
</dbReference>
<dbReference type="PANTHER" id="PTHR45700:SF8">
    <property type="entry name" value="HECT-TYPE E3 UBIQUITIN TRANSFERASE"/>
    <property type="match status" value="1"/>
</dbReference>
<protein>
    <recommendedName>
        <fullName evidence="2">HECT-type E3 ubiquitin transferase</fullName>
        <ecNumber evidence="2">2.3.2.26</ecNumber>
    </recommendedName>
</protein>
<feature type="region of interest" description="Disordered" evidence="6">
    <location>
        <begin position="292"/>
        <end position="427"/>
    </location>
</feature>
<dbReference type="InterPro" id="IPR032353">
    <property type="entry name" value="AZUL"/>
</dbReference>
<dbReference type="Gene3D" id="3.90.1750.10">
    <property type="entry name" value="Hect, E3 ligase catalytic domains"/>
    <property type="match status" value="1"/>
</dbReference>
<feature type="compositionally biased region" description="Low complexity" evidence="6">
    <location>
        <begin position="204"/>
        <end position="224"/>
    </location>
</feature>
<dbReference type="InterPro" id="IPR044611">
    <property type="entry name" value="E3A/B/C-like"/>
</dbReference>
<reference evidence="8" key="1">
    <citation type="journal article" date="2023" name="Mol. Phylogenet. Evol.">
        <title>Genome-scale phylogeny and comparative genomics of the fungal order Sordariales.</title>
        <authorList>
            <person name="Hensen N."/>
            <person name="Bonometti L."/>
            <person name="Westerberg I."/>
            <person name="Brannstrom I.O."/>
            <person name="Guillou S."/>
            <person name="Cros-Aarteil S."/>
            <person name="Calhoun S."/>
            <person name="Haridas S."/>
            <person name="Kuo A."/>
            <person name="Mondo S."/>
            <person name="Pangilinan J."/>
            <person name="Riley R."/>
            <person name="LaButti K."/>
            <person name="Andreopoulos B."/>
            <person name="Lipzen A."/>
            <person name="Chen C."/>
            <person name="Yan M."/>
            <person name="Daum C."/>
            <person name="Ng V."/>
            <person name="Clum A."/>
            <person name="Steindorff A."/>
            <person name="Ohm R.A."/>
            <person name="Martin F."/>
            <person name="Silar P."/>
            <person name="Natvig D.O."/>
            <person name="Lalanne C."/>
            <person name="Gautier V."/>
            <person name="Ament-Velasquez S.L."/>
            <person name="Kruys A."/>
            <person name="Hutchinson M.I."/>
            <person name="Powell A.J."/>
            <person name="Barry K."/>
            <person name="Miller A.N."/>
            <person name="Grigoriev I.V."/>
            <person name="Debuchy R."/>
            <person name="Gladieux P."/>
            <person name="Hiltunen Thoren M."/>
            <person name="Johannesson H."/>
        </authorList>
    </citation>
    <scope>NUCLEOTIDE SEQUENCE</scope>
    <source>
        <strain evidence="8">CBS 958.72</strain>
    </source>
</reference>
<evidence type="ECO:0000259" key="7">
    <source>
        <dbReference type="PROSITE" id="PS50237"/>
    </source>
</evidence>
<dbReference type="SUPFAM" id="SSF56204">
    <property type="entry name" value="Hect, E3 ligase catalytic domain"/>
    <property type="match status" value="1"/>
</dbReference>
<evidence type="ECO:0000313" key="9">
    <source>
        <dbReference type="Proteomes" id="UP001287356"/>
    </source>
</evidence>
<keyword evidence="9" id="KW-1185">Reference proteome</keyword>
<evidence type="ECO:0000313" key="8">
    <source>
        <dbReference type="EMBL" id="KAK3384231.1"/>
    </source>
</evidence>
<dbReference type="EC" id="2.3.2.26" evidence="2"/>
<dbReference type="FunFam" id="3.30.2410.10:FF:000003">
    <property type="entry name" value="probable E3 ubiquitin-protein ligase HERC4 isoform X1"/>
    <property type="match status" value="1"/>
</dbReference>
<feature type="compositionally biased region" description="Polar residues" evidence="6">
    <location>
        <begin position="229"/>
        <end position="250"/>
    </location>
</feature>
<dbReference type="InterPro" id="IPR042556">
    <property type="entry name" value="AZUL_sf"/>
</dbReference>
<feature type="region of interest" description="Disordered" evidence="6">
    <location>
        <begin position="1127"/>
        <end position="1160"/>
    </location>
</feature>
<accession>A0AAE0TYI1</accession>
<evidence type="ECO:0000256" key="5">
    <source>
        <dbReference type="PROSITE-ProRule" id="PRU00104"/>
    </source>
</evidence>
<dbReference type="Gene3D" id="3.30.2160.10">
    <property type="entry name" value="Hect, E3 ligase catalytic domain"/>
    <property type="match status" value="1"/>
</dbReference>
<organism evidence="8 9">
    <name type="scientific">Lasiosphaeria ovina</name>
    <dbReference type="NCBI Taxonomy" id="92902"/>
    <lineage>
        <taxon>Eukaryota</taxon>
        <taxon>Fungi</taxon>
        <taxon>Dikarya</taxon>
        <taxon>Ascomycota</taxon>
        <taxon>Pezizomycotina</taxon>
        <taxon>Sordariomycetes</taxon>
        <taxon>Sordariomycetidae</taxon>
        <taxon>Sordariales</taxon>
        <taxon>Lasiosphaeriaceae</taxon>
        <taxon>Lasiosphaeria</taxon>
    </lineage>
</organism>
<sequence>MTPDTPRPPDGRGVAGSNGHGQYQGHSKGGMGELDILAAGLWEEARFARLPCDAPSELRDLVEDIENPKRVYSIHRATRRHNFQLLVQKFIVQIRDGCGAQNCSTPTCFTYRKRLAGRGPTRRYNTTSARALAIYQASRDNPENGLCPSLRPVKALPAALNQLVFVPNPKPSLREDQVSSASVKGKAIAGGAVSPKSPVIGTQSGLARTRSGSGSGSGSATSSRAPKEPQTSPPKTGNFPKQPTRPSFSGSEEPVSKDYRSFAANVFGSVAFKMLEWLTPAGIEDMFRKTQDLQSGLKGGQSQAPNPYSIPEHEPFSSPPQSLTHSSEQGHARKEVREKVNKTEKGPKGDRLNHDSLPSPRSGVQRRNSNTKVLTPSGSKPKHQLSIDPFATETLSDDPYSGLLKSPRANGGPTDKSARGLKSTSSKLSLPISQLSSAGFFDDVSLEKMPPPKPVDLKPKANRTQMDGTGGSESSSPGEFDVVSRSGSSNSFQAVDPETEPEDESELPQALSKLNVEVVDFICDVIQEDGAAEKHMLEPPSVKRFHTGDTRQGKPLKRKSRPLNISRADLKLEWKLFVEQTLFYILSNPELLIRSFTKKGQLYDSHTLWYCMLRMTRIAPRLVFDSLWMAAASLFAPPKSLQSLRSPTAKLFPKDEKSLSNTEAGRLMSICLHALIAAAPLVASKKKLDDVSRTRAQGMTLGGSEFTSQGLADPLLDICLQYEDAFSDDLALRLAKRLFAAICTRRYYDAMGEPSYEGDGNEEPDVLAPLFSQLDFRNRDAIYICNFTLSENSLHEARVPILLLDWARMVMMSDWDGNPEVPGDGPFGGALALVETMHNKRHELQLEDTQFLSEFFGDRLDVMQMPTLWLSHTRTQQKMHLLDFPYLFNPTTLVTYFRSINFSRMARSFEEATSLQDKIEVVISRLSINRHDQNVLNDRLKTAESKYLMLEISRDNIVRDTFNQLWRREERELLKPIKVRLGKESFEEGIDSGGIQQEFFRVAIAEIMKPGHCIFTVDDRTRMAWFVPGSMEPLWKFELVGLLVSLAVYNGLTLPVTFPKALYRKLLGEPVTDLIHIADGWPQLASSLTELLDHNEKAGLVEDIFCVTYEFSAEVFGSRVVSREMKPPSTEEEWPQFPQTVAGTSSGPDPTLGNPGPDDAPMVTGANRIAYVHDYIRYLADVSVRPQFEAFSRGFRMCFHPKSLTLLSSNILQSLVEGAQDIDIAKLRKAARYVGYDPTDRVVKDFWSIVKRYDDNMKRKLLEFVTASDRVPSGGIDKLQFIIQRNGDGENNHLPTSYTCYGILLLPSYKDKEVLRQRLATALENSQGFGNP</sequence>
<dbReference type="InterPro" id="IPR000569">
    <property type="entry name" value="HECT_dom"/>
</dbReference>
<dbReference type="GO" id="GO:0000209">
    <property type="term" value="P:protein polyubiquitination"/>
    <property type="evidence" value="ECO:0007669"/>
    <property type="project" value="InterPro"/>
</dbReference>
<keyword evidence="3" id="KW-0808">Transferase</keyword>
<feature type="compositionally biased region" description="Basic and acidic residues" evidence="6">
    <location>
        <begin position="328"/>
        <end position="354"/>
    </location>
</feature>
<dbReference type="Pfam" id="PF00632">
    <property type="entry name" value="HECT"/>
    <property type="match status" value="1"/>
</dbReference>
<evidence type="ECO:0000256" key="6">
    <source>
        <dbReference type="SAM" id="MobiDB-lite"/>
    </source>
</evidence>
<feature type="compositionally biased region" description="Polar residues" evidence="6">
    <location>
        <begin position="365"/>
        <end position="378"/>
    </location>
</feature>
<dbReference type="Gene3D" id="3.30.2410.10">
    <property type="entry name" value="Hect, E3 ligase catalytic domain"/>
    <property type="match status" value="1"/>
</dbReference>
<dbReference type="PROSITE" id="PS50237">
    <property type="entry name" value="HECT"/>
    <property type="match status" value="1"/>
</dbReference>
<dbReference type="Pfam" id="PF16558">
    <property type="entry name" value="AZUL"/>
    <property type="match status" value="1"/>
</dbReference>
<gene>
    <name evidence="8" type="ORF">B0T24DRAFT_76430</name>
</gene>
<keyword evidence="4 5" id="KW-0833">Ubl conjugation pathway</keyword>
<feature type="region of interest" description="Disordered" evidence="6">
    <location>
        <begin position="443"/>
        <end position="508"/>
    </location>
</feature>
<evidence type="ECO:0000256" key="4">
    <source>
        <dbReference type="ARBA" id="ARBA00022786"/>
    </source>
</evidence>
<feature type="region of interest" description="Disordered" evidence="6">
    <location>
        <begin position="536"/>
        <end position="559"/>
    </location>
</feature>
<dbReference type="GO" id="GO:0061630">
    <property type="term" value="F:ubiquitin protein ligase activity"/>
    <property type="evidence" value="ECO:0007669"/>
    <property type="project" value="UniProtKB-EC"/>
</dbReference>
<evidence type="ECO:0000256" key="1">
    <source>
        <dbReference type="ARBA" id="ARBA00000885"/>
    </source>
</evidence>
<dbReference type="PANTHER" id="PTHR45700">
    <property type="entry name" value="UBIQUITIN-PROTEIN LIGASE E3C"/>
    <property type="match status" value="1"/>
</dbReference>
<dbReference type="InterPro" id="IPR035983">
    <property type="entry name" value="Hect_E3_ubiquitin_ligase"/>
</dbReference>
<feature type="region of interest" description="Disordered" evidence="6">
    <location>
        <begin position="187"/>
        <end position="255"/>
    </location>
</feature>
<comment type="catalytic activity">
    <reaction evidence="1">
        <text>S-ubiquitinyl-[E2 ubiquitin-conjugating enzyme]-L-cysteine + [acceptor protein]-L-lysine = [E2 ubiquitin-conjugating enzyme]-L-cysteine + N(6)-ubiquitinyl-[acceptor protein]-L-lysine.</text>
        <dbReference type="EC" id="2.3.2.26"/>
    </reaction>
</comment>
<dbReference type="Gene3D" id="6.10.130.10">
    <property type="entry name" value="Ubiquitin-protein ligase E3A, N-terminal zinc-binding domain (AZUL)"/>
    <property type="match status" value="1"/>
</dbReference>
<feature type="region of interest" description="Disordered" evidence="6">
    <location>
        <begin position="1"/>
        <end position="28"/>
    </location>
</feature>
<dbReference type="Proteomes" id="UP001287356">
    <property type="component" value="Unassembled WGS sequence"/>
</dbReference>
<proteinExistence type="predicted"/>
<feature type="active site" description="Glycyl thioester intermediate" evidence="5">
    <location>
        <position position="1300"/>
    </location>
</feature>
<dbReference type="EMBL" id="JAULSN010000001">
    <property type="protein sequence ID" value="KAK3384231.1"/>
    <property type="molecule type" value="Genomic_DNA"/>
</dbReference>
<evidence type="ECO:0000256" key="2">
    <source>
        <dbReference type="ARBA" id="ARBA00012485"/>
    </source>
</evidence>
<feature type="compositionally biased region" description="Polar residues" evidence="6">
    <location>
        <begin position="1137"/>
        <end position="1148"/>
    </location>
</feature>
<comment type="caution">
    <text evidence="8">The sequence shown here is derived from an EMBL/GenBank/DDBJ whole genome shotgun (WGS) entry which is preliminary data.</text>
</comment>
<feature type="domain" description="HECT" evidence="7">
    <location>
        <begin position="969"/>
        <end position="1332"/>
    </location>
</feature>
<reference evidence="8" key="2">
    <citation type="submission" date="2023-06" db="EMBL/GenBank/DDBJ databases">
        <authorList>
            <consortium name="Lawrence Berkeley National Laboratory"/>
            <person name="Haridas S."/>
            <person name="Hensen N."/>
            <person name="Bonometti L."/>
            <person name="Westerberg I."/>
            <person name="Brannstrom I.O."/>
            <person name="Guillou S."/>
            <person name="Cros-Aarteil S."/>
            <person name="Calhoun S."/>
            <person name="Kuo A."/>
            <person name="Mondo S."/>
            <person name="Pangilinan J."/>
            <person name="Riley R."/>
            <person name="Labutti K."/>
            <person name="Andreopoulos B."/>
            <person name="Lipzen A."/>
            <person name="Chen C."/>
            <person name="Yanf M."/>
            <person name="Daum C."/>
            <person name="Ng V."/>
            <person name="Clum A."/>
            <person name="Steindorff A."/>
            <person name="Ohm R."/>
            <person name="Martin F."/>
            <person name="Silar P."/>
            <person name="Natvig D."/>
            <person name="Lalanne C."/>
            <person name="Gautier V."/>
            <person name="Ament-Velasquez S.L."/>
            <person name="Kruys A."/>
            <person name="Hutchinson M.I."/>
            <person name="Powell A.J."/>
            <person name="Barry K."/>
            <person name="Miller A.N."/>
            <person name="Grigoriev I.V."/>
            <person name="Debuchy R."/>
            <person name="Gladieux P."/>
            <person name="Thoren M.H."/>
            <person name="Johannesson H."/>
        </authorList>
    </citation>
    <scope>NUCLEOTIDE SEQUENCE</scope>
    <source>
        <strain evidence="8">CBS 958.72</strain>
    </source>
</reference>
<feature type="compositionally biased region" description="Acidic residues" evidence="6">
    <location>
        <begin position="497"/>
        <end position="506"/>
    </location>
</feature>